<dbReference type="OrthoDB" id="9812289at2"/>
<dbReference type="STRING" id="1524460.IX84_10635"/>
<dbReference type="Gene3D" id="3.40.630.30">
    <property type="match status" value="1"/>
</dbReference>
<dbReference type="InterPro" id="IPR016181">
    <property type="entry name" value="Acyl_CoA_acyltransferase"/>
</dbReference>
<proteinExistence type="predicted"/>
<evidence type="ECO:0000313" key="2">
    <source>
        <dbReference type="EMBL" id="KGE88256.1"/>
    </source>
</evidence>
<dbReference type="CDD" id="cd04301">
    <property type="entry name" value="NAT_SF"/>
    <property type="match status" value="1"/>
</dbReference>
<name>A0A098S824_9BACT</name>
<dbReference type="InterPro" id="IPR000182">
    <property type="entry name" value="GNAT_dom"/>
</dbReference>
<dbReference type="Pfam" id="PF00583">
    <property type="entry name" value="Acetyltransf_1"/>
    <property type="match status" value="1"/>
</dbReference>
<feature type="domain" description="N-acetyltransferase" evidence="1">
    <location>
        <begin position="2"/>
        <end position="143"/>
    </location>
</feature>
<dbReference type="Proteomes" id="UP000029736">
    <property type="component" value="Unassembled WGS sequence"/>
</dbReference>
<reference evidence="2 3" key="1">
    <citation type="journal article" date="2014" name="Int. J. Syst. Evol. Microbiol.">
        <title>Phaeodactylibacter xiamenensis gen. nov., sp. nov., a member of the family Saprospiraceae isolated from the marine alga Phaeodactylum tricornutum.</title>
        <authorList>
            <person name="Chen Z.Jr."/>
            <person name="Lei X."/>
            <person name="Lai Q."/>
            <person name="Li Y."/>
            <person name="Zhang B."/>
            <person name="Zhang J."/>
            <person name="Zhang H."/>
            <person name="Yang L."/>
            <person name="Zheng W."/>
            <person name="Tian Y."/>
            <person name="Yu Z."/>
            <person name="Xu H.Jr."/>
            <person name="Zheng T."/>
        </authorList>
    </citation>
    <scope>NUCLEOTIDE SEQUENCE [LARGE SCALE GENOMIC DNA]</scope>
    <source>
        <strain evidence="2 3">KD52</strain>
    </source>
</reference>
<dbReference type="SUPFAM" id="SSF55729">
    <property type="entry name" value="Acyl-CoA N-acyltransferases (Nat)"/>
    <property type="match status" value="1"/>
</dbReference>
<gene>
    <name evidence="2" type="ORF">IX84_10635</name>
</gene>
<keyword evidence="3" id="KW-1185">Reference proteome</keyword>
<dbReference type="AlphaFoldDB" id="A0A098S824"/>
<dbReference type="EMBL" id="JPOS01000020">
    <property type="protein sequence ID" value="KGE88256.1"/>
    <property type="molecule type" value="Genomic_DNA"/>
</dbReference>
<protein>
    <recommendedName>
        <fullName evidence="1">N-acetyltransferase domain-containing protein</fullName>
    </recommendedName>
</protein>
<comment type="caution">
    <text evidence="2">The sequence shown here is derived from an EMBL/GenBank/DDBJ whole genome shotgun (WGS) entry which is preliminary data.</text>
</comment>
<accession>A0A098S824</accession>
<organism evidence="2 3">
    <name type="scientific">Phaeodactylibacter xiamenensis</name>
    <dbReference type="NCBI Taxonomy" id="1524460"/>
    <lineage>
        <taxon>Bacteria</taxon>
        <taxon>Pseudomonadati</taxon>
        <taxon>Bacteroidota</taxon>
        <taxon>Saprospiria</taxon>
        <taxon>Saprospirales</taxon>
        <taxon>Haliscomenobacteraceae</taxon>
        <taxon>Phaeodactylibacter</taxon>
    </lineage>
</organism>
<dbReference type="PROSITE" id="PS51186">
    <property type="entry name" value="GNAT"/>
    <property type="match status" value="1"/>
</dbReference>
<dbReference type="GO" id="GO:0016747">
    <property type="term" value="F:acyltransferase activity, transferring groups other than amino-acyl groups"/>
    <property type="evidence" value="ECO:0007669"/>
    <property type="project" value="InterPro"/>
</dbReference>
<sequence>MLQIRSCTVEEAVACSRQIPEFKKPYPAAEYEKRLSGVPHLLLLAKSGGDVAGFKAGYEREGAFYSWMGGVHPMYRRQGVAQALAREQENWAKAYGYRHIRFKTRNYLKPMLIFALNNGFYITAVEKRADPLTNRIWLEKVLETGIK</sequence>
<dbReference type="RefSeq" id="WP_044219619.1">
    <property type="nucleotide sequence ID" value="NZ_CAKZLC010000121.1"/>
</dbReference>
<evidence type="ECO:0000313" key="3">
    <source>
        <dbReference type="Proteomes" id="UP000029736"/>
    </source>
</evidence>
<evidence type="ECO:0000259" key="1">
    <source>
        <dbReference type="PROSITE" id="PS51186"/>
    </source>
</evidence>